<name>A0ACC0FX37_9ERIC</name>
<proteinExistence type="predicted"/>
<dbReference type="Proteomes" id="UP001060215">
    <property type="component" value="Chromosome 13"/>
</dbReference>
<reference evidence="1 2" key="1">
    <citation type="journal article" date="2022" name="Plant J.">
        <title>Chromosome-level genome of Camellia lanceoleosa provides a valuable resource for understanding genome evolution and self-incompatibility.</title>
        <authorList>
            <person name="Gong W."/>
            <person name="Xiao S."/>
            <person name="Wang L."/>
            <person name="Liao Z."/>
            <person name="Chang Y."/>
            <person name="Mo W."/>
            <person name="Hu G."/>
            <person name="Li W."/>
            <person name="Zhao G."/>
            <person name="Zhu H."/>
            <person name="Hu X."/>
            <person name="Ji K."/>
            <person name="Xiang X."/>
            <person name="Song Q."/>
            <person name="Yuan D."/>
            <person name="Jin S."/>
            <person name="Zhang L."/>
        </authorList>
    </citation>
    <scope>NUCLEOTIDE SEQUENCE [LARGE SCALE GENOMIC DNA]</scope>
    <source>
        <strain evidence="1">SQ_2022a</strain>
    </source>
</reference>
<evidence type="ECO:0000313" key="2">
    <source>
        <dbReference type="Proteomes" id="UP001060215"/>
    </source>
</evidence>
<comment type="caution">
    <text evidence="1">The sequence shown here is derived from an EMBL/GenBank/DDBJ whole genome shotgun (WGS) entry which is preliminary data.</text>
</comment>
<gene>
    <name evidence="1" type="ORF">LOK49_LG12G02013</name>
</gene>
<evidence type="ECO:0000313" key="1">
    <source>
        <dbReference type="EMBL" id="KAI7992536.1"/>
    </source>
</evidence>
<dbReference type="EMBL" id="CM045770">
    <property type="protein sequence ID" value="KAI7992536.1"/>
    <property type="molecule type" value="Genomic_DNA"/>
</dbReference>
<keyword evidence="2" id="KW-1185">Reference proteome</keyword>
<sequence>MTFIAISKRFLPILLPGASQPLRFKKCRKTRCLLVFAMVSWFNSLTAIGIVISSVELQLASLLQHDQKKGSKLRRSKIIP</sequence>
<protein>
    <submittedName>
        <fullName evidence="1">Uncharacterized protein</fullName>
    </submittedName>
</protein>
<accession>A0ACC0FX37</accession>
<organism evidence="1 2">
    <name type="scientific">Camellia lanceoleosa</name>
    <dbReference type="NCBI Taxonomy" id="1840588"/>
    <lineage>
        <taxon>Eukaryota</taxon>
        <taxon>Viridiplantae</taxon>
        <taxon>Streptophyta</taxon>
        <taxon>Embryophyta</taxon>
        <taxon>Tracheophyta</taxon>
        <taxon>Spermatophyta</taxon>
        <taxon>Magnoliopsida</taxon>
        <taxon>eudicotyledons</taxon>
        <taxon>Gunneridae</taxon>
        <taxon>Pentapetalae</taxon>
        <taxon>asterids</taxon>
        <taxon>Ericales</taxon>
        <taxon>Theaceae</taxon>
        <taxon>Camellia</taxon>
    </lineage>
</organism>